<keyword evidence="2" id="KW-1185">Reference proteome</keyword>
<gene>
    <name evidence="1" type="ORF">MYCFIDRAFT_178365</name>
</gene>
<organism evidence="1 2">
    <name type="scientific">Pseudocercospora fijiensis (strain CIRAD86)</name>
    <name type="common">Black leaf streak disease fungus</name>
    <name type="synonym">Mycosphaerella fijiensis</name>
    <dbReference type="NCBI Taxonomy" id="383855"/>
    <lineage>
        <taxon>Eukaryota</taxon>
        <taxon>Fungi</taxon>
        <taxon>Dikarya</taxon>
        <taxon>Ascomycota</taxon>
        <taxon>Pezizomycotina</taxon>
        <taxon>Dothideomycetes</taxon>
        <taxon>Dothideomycetidae</taxon>
        <taxon>Mycosphaerellales</taxon>
        <taxon>Mycosphaerellaceae</taxon>
        <taxon>Pseudocercospora</taxon>
    </lineage>
</organism>
<dbReference type="KEGG" id="pfj:MYCFIDRAFT_178365"/>
<sequence>MVGRSCWNDLSFILPGEAIVDVRQFHEEDERNKREHIFISKELRCRGRDEPRRSAEVMILDEKEASLSRSAFR</sequence>
<proteinExistence type="predicted"/>
<dbReference type="AlphaFoldDB" id="M2YQ25"/>
<reference evidence="1 2" key="1">
    <citation type="journal article" date="2012" name="PLoS Pathog.">
        <title>Diverse lifestyles and strategies of plant pathogenesis encoded in the genomes of eighteen Dothideomycetes fungi.</title>
        <authorList>
            <person name="Ohm R.A."/>
            <person name="Feau N."/>
            <person name="Henrissat B."/>
            <person name="Schoch C.L."/>
            <person name="Horwitz B.A."/>
            <person name="Barry K.W."/>
            <person name="Condon B.J."/>
            <person name="Copeland A.C."/>
            <person name="Dhillon B."/>
            <person name="Glaser F."/>
            <person name="Hesse C.N."/>
            <person name="Kosti I."/>
            <person name="LaButti K."/>
            <person name="Lindquist E.A."/>
            <person name="Lucas S."/>
            <person name="Salamov A.A."/>
            <person name="Bradshaw R.E."/>
            <person name="Ciuffetti L."/>
            <person name="Hamelin R.C."/>
            <person name="Kema G.H.J."/>
            <person name="Lawrence C."/>
            <person name="Scott J.A."/>
            <person name="Spatafora J.W."/>
            <person name="Turgeon B.G."/>
            <person name="de Wit P.J.G.M."/>
            <person name="Zhong S."/>
            <person name="Goodwin S.B."/>
            <person name="Grigoriev I.V."/>
        </authorList>
    </citation>
    <scope>NUCLEOTIDE SEQUENCE [LARGE SCALE GENOMIC DNA]</scope>
    <source>
        <strain evidence="1 2">CIRAD86</strain>
    </source>
</reference>
<dbReference type="HOGENOM" id="CLU_2705890_0_0_1"/>
<dbReference type="Proteomes" id="UP000016932">
    <property type="component" value="Unassembled WGS sequence"/>
</dbReference>
<accession>M2YQ25</accession>
<dbReference type="RefSeq" id="XP_007930443.1">
    <property type="nucleotide sequence ID" value="XM_007932252.1"/>
</dbReference>
<dbReference type="GeneID" id="19333933"/>
<name>M2YQ25_PSEFD</name>
<protein>
    <submittedName>
        <fullName evidence="1">Uncharacterized protein</fullName>
    </submittedName>
</protein>
<evidence type="ECO:0000313" key="2">
    <source>
        <dbReference type="Proteomes" id="UP000016932"/>
    </source>
</evidence>
<dbReference type="VEuPathDB" id="FungiDB:MYCFIDRAFT_178365"/>
<evidence type="ECO:0000313" key="1">
    <source>
        <dbReference type="EMBL" id="EME79820.1"/>
    </source>
</evidence>
<dbReference type="EMBL" id="KB446562">
    <property type="protein sequence ID" value="EME79820.1"/>
    <property type="molecule type" value="Genomic_DNA"/>
</dbReference>